<reference evidence="12 13" key="1">
    <citation type="submission" date="2023-06" db="EMBL/GenBank/DDBJ databases">
        <authorList>
            <person name="Zeman M."/>
            <person name="Kubasova T."/>
            <person name="Jahodarova E."/>
            <person name="Nykrynova M."/>
            <person name="Rychlik I."/>
        </authorList>
    </citation>
    <scope>NUCLEOTIDE SEQUENCE [LARGE SCALE GENOMIC DNA]</scope>
    <source>
        <strain evidence="12 13">109_WCHN</strain>
    </source>
</reference>
<evidence type="ECO:0000259" key="10">
    <source>
        <dbReference type="Pfam" id="PF00593"/>
    </source>
</evidence>
<evidence type="ECO:0000259" key="11">
    <source>
        <dbReference type="Pfam" id="PF07715"/>
    </source>
</evidence>
<dbReference type="Pfam" id="PF07715">
    <property type="entry name" value="Plug"/>
    <property type="match status" value="1"/>
</dbReference>
<evidence type="ECO:0000313" key="12">
    <source>
        <dbReference type="EMBL" id="MDM8325120.1"/>
    </source>
</evidence>
<dbReference type="InterPro" id="IPR039426">
    <property type="entry name" value="TonB-dep_rcpt-like"/>
</dbReference>
<dbReference type="Gene3D" id="2.170.130.10">
    <property type="entry name" value="TonB-dependent receptor, plug domain"/>
    <property type="match status" value="1"/>
</dbReference>
<keyword evidence="13" id="KW-1185">Reference proteome</keyword>
<dbReference type="InterPro" id="IPR036942">
    <property type="entry name" value="Beta-barrel_TonB_sf"/>
</dbReference>
<keyword evidence="4 8" id="KW-0812">Transmembrane</keyword>
<evidence type="ECO:0000256" key="1">
    <source>
        <dbReference type="ARBA" id="ARBA00004571"/>
    </source>
</evidence>
<keyword evidence="12" id="KW-0675">Receptor</keyword>
<dbReference type="Gene3D" id="2.40.170.20">
    <property type="entry name" value="TonB-dependent receptor, beta-barrel domain"/>
    <property type="match status" value="1"/>
</dbReference>
<keyword evidence="7 8" id="KW-0998">Cell outer membrane</keyword>
<dbReference type="InterPro" id="IPR012910">
    <property type="entry name" value="Plug_dom"/>
</dbReference>
<dbReference type="InterPro" id="IPR000531">
    <property type="entry name" value="Beta-barrel_TonB"/>
</dbReference>
<evidence type="ECO:0000256" key="4">
    <source>
        <dbReference type="ARBA" id="ARBA00022692"/>
    </source>
</evidence>
<evidence type="ECO:0000256" key="2">
    <source>
        <dbReference type="ARBA" id="ARBA00022448"/>
    </source>
</evidence>
<accession>A0ABT7VHJ4</accession>
<evidence type="ECO:0000256" key="3">
    <source>
        <dbReference type="ARBA" id="ARBA00022452"/>
    </source>
</evidence>
<evidence type="ECO:0000256" key="7">
    <source>
        <dbReference type="ARBA" id="ARBA00023237"/>
    </source>
</evidence>
<name>A0ABT7VHJ4_9BACE</name>
<feature type="domain" description="TonB-dependent receptor-like beta-barrel" evidence="10">
    <location>
        <begin position="298"/>
        <end position="704"/>
    </location>
</feature>
<keyword evidence="2 8" id="KW-0813">Transport</keyword>
<evidence type="ECO:0000256" key="8">
    <source>
        <dbReference type="PROSITE-ProRule" id="PRU01360"/>
    </source>
</evidence>
<comment type="caution">
    <text evidence="12">The sequence shown here is derived from an EMBL/GenBank/DDBJ whole genome shotgun (WGS) entry which is preliminary data.</text>
</comment>
<gene>
    <name evidence="12" type="ORF">QUW60_07725</name>
</gene>
<comment type="similarity">
    <text evidence="8 9">Belongs to the TonB-dependent receptor family.</text>
</comment>
<keyword evidence="6 8" id="KW-0472">Membrane</keyword>
<reference evidence="13" key="2">
    <citation type="submission" date="2023-07" db="EMBL/GenBank/DDBJ databases">
        <title>Identification and characterization of horizontal gene transfer across gut microbiota members of farm animals based on homology search.</title>
        <authorList>
            <person name="Schwarzerova J."/>
            <person name="Nykrynova M."/>
            <person name="Jureckova K."/>
            <person name="Cejkova D."/>
            <person name="Rychlik I."/>
        </authorList>
    </citation>
    <scope>NUCLEOTIDE SEQUENCE [LARGE SCALE GENOMIC DNA]</scope>
    <source>
        <strain evidence="13">109_WCHN</strain>
    </source>
</reference>
<evidence type="ECO:0000256" key="9">
    <source>
        <dbReference type="RuleBase" id="RU003357"/>
    </source>
</evidence>
<dbReference type="NCBIfam" id="TIGR04057">
    <property type="entry name" value="SusC_RagA_signa"/>
    <property type="match status" value="1"/>
</dbReference>
<dbReference type="PROSITE" id="PS52016">
    <property type="entry name" value="TONB_DEPENDENT_REC_3"/>
    <property type="match status" value="1"/>
</dbReference>
<keyword evidence="5 9" id="KW-0798">TonB box</keyword>
<protein>
    <submittedName>
        <fullName evidence="12">TonB-dependent receptor</fullName>
    </submittedName>
</protein>
<dbReference type="Pfam" id="PF00593">
    <property type="entry name" value="TonB_dep_Rec_b-barrel"/>
    <property type="match status" value="1"/>
</dbReference>
<dbReference type="InterPro" id="IPR023997">
    <property type="entry name" value="TonB-dep_OMP_SusC/RagA_CS"/>
</dbReference>
<comment type="subcellular location">
    <subcellularLocation>
        <location evidence="1 8">Cell outer membrane</location>
        <topology evidence="1 8">Multi-pass membrane protein</topology>
    </subcellularLocation>
</comment>
<dbReference type="Proteomes" id="UP001169458">
    <property type="component" value="Unassembled WGS sequence"/>
</dbReference>
<dbReference type="InterPro" id="IPR037066">
    <property type="entry name" value="Plug_dom_sf"/>
</dbReference>
<evidence type="ECO:0000256" key="6">
    <source>
        <dbReference type="ARBA" id="ARBA00023136"/>
    </source>
</evidence>
<keyword evidence="3 8" id="KW-1134">Transmembrane beta strand</keyword>
<organism evidence="12 13">
    <name type="scientific">Bacteroides gallinaceum</name>
    <dbReference type="NCBI Taxonomy" id="1462571"/>
    <lineage>
        <taxon>Bacteria</taxon>
        <taxon>Pseudomonadati</taxon>
        <taxon>Bacteroidota</taxon>
        <taxon>Bacteroidia</taxon>
        <taxon>Bacteroidales</taxon>
        <taxon>Bacteroidaceae</taxon>
        <taxon>Bacteroides</taxon>
    </lineage>
</organism>
<dbReference type="NCBIfam" id="TIGR04056">
    <property type="entry name" value="OMP_RagA_SusC"/>
    <property type="match status" value="1"/>
</dbReference>
<evidence type="ECO:0000313" key="13">
    <source>
        <dbReference type="Proteomes" id="UP001169458"/>
    </source>
</evidence>
<proteinExistence type="inferred from homology"/>
<evidence type="ECO:0000256" key="5">
    <source>
        <dbReference type="ARBA" id="ARBA00023077"/>
    </source>
</evidence>
<dbReference type="EMBL" id="JAUDEN010000011">
    <property type="protein sequence ID" value="MDM8325120.1"/>
    <property type="molecule type" value="Genomic_DNA"/>
</dbReference>
<dbReference type="SUPFAM" id="SSF56935">
    <property type="entry name" value="Porins"/>
    <property type="match status" value="1"/>
</dbReference>
<feature type="domain" description="TonB-dependent receptor plug" evidence="11">
    <location>
        <begin position="44"/>
        <end position="151"/>
    </location>
</feature>
<sequence length="925" mass="102977">MSYIGYNTITIKVVPGKTKYDIKLEESSHELDEVVVVGYGVQKKESLTGAMATLKQEKLADITTPNVENMLNGRISGVYVAPGSSQPDSNGAVQIRGRATLSGSTSPLWVIDGVIVGEDPGVLNPSDIETLTVLKDAASTAIFGSQGANGVIVVTTKAGKVEKMTVNASVKLGISRLTTGNMKMMNGAELYDYYASFPNQEDITFSRYNSDLRNADFSWWDLASQSGFTQDYNISLSGGNEKIRSYFSLGYYDESGAVKGYDYTRYSFRYRTIYQPVKWLTIKPNVSGSMIDTYDAQYDVTSMYTMFPWDSPYDEEGNLVPDRYSGWVDSSDTNYLNALANGDHTDYKTYEFSGNFDFDIKFTDWLTFTSVNSYRYRGYYYSQYTDPNTDSASGVQGRVSEYQSNSTRLYTNQYLTFNKLFGKHSVQALLAYEFLSTRDKAISATGTGLISGVGVLDATSTPEAVGGSLTEWAKQSYFMKANYAYDGKYLAEASIRRDGASNFGANNKYGNFFSISAGWNIHQESWFNAPWVDMLKLRASYGSVGNIPYARYPSYDLYSASANYNGTPALLISQVGNSNFTWETTYTGGIGIDANFFKNRLRLVFDYYNKYTKNALYQVPVSGLTGVTSRWQNVGEVRNKGIELTIGGDIVRTKDWLWSVDLNLGHNVNTVEKLYGDDPDLTIIGGGGNDTNIAGAADKVLKVGYGTDCYYLREWAGVDPETGSPLWYVNDEEGSRETTSNYSEANQVITESTSPDLFGGFNTFVQWKNIDLSASFGFSIGGKIYNYARQEYDSDGAYTDRNQMKLMDGWSRWEKPGDIATHPLASYGNDSNSNSASTRYLEDGDYLKLRSLSIGYNLKLPKYYIQNMRIYFMAENVFTITGFSGIDPEISASYDEDTGTYKSIGTANISYPTTRKFMFGINLTF</sequence>
<dbReference type="InterPro" id="IPR023996">
    <property type="entry name" value="TonB-dep_OMP_SusC/RagA"/>
</dbReference>